<feature type="domain" description="Histidine kinase" evidence="7">
    <location>
        <begin position="309"/>
        <end position="550"/>
    </location>
</feature>
<keyword evidence="5" id="KW-0902">Two-component regulatory system</keyword>
<dbReference type="SUPFAM" id="SSF55785">
    <property type="entry name" value="PYP-like sensor domain (PAS domain)"/>
    <property type="match status" value="1"/>
</dbReference>
<dbReference type="PANTHER" id="PTHR43711:SF1">
    <property type="entry name" value="HISTIDINE KINASE 1"/>
    <property type="match status" value="1"/>
</dbReference>
<dbReference type="Pfam" id="PF02518">
    <property type="entry name" value="HATPase_c"/>
    <property type="match status" value="1"/>
</dbReference>
<dbReference type="Proteomes" id="UP000253273">
    <property type="component" value="Chromosome"/>
</dbReference>
<dbReference type="InterPro" id="IPR003661">
    <property type="entry name" value="HisK_dim/P_dom"/>
</dbReference>
<dbReference type="InterPro" id="IPR035965">
    <property type="entry name" value="PAS-like_dom_sf"/>
</dbReference>
<dbReference type="CDD" id="cd00082">
    <property type="entry name" value="HisKA"/>
    <property type="match status" value="1"/>
</dbReference>
<dbReference type="InterPro" id="IPR003018">
    <property type="entry name" value="GAF"/>
</dbReference>
<evidence type="ECO:0000256" key="3">
    <source>
        <dbReference type="ARBA" id="ARBA00022679"/>
    </source>
</evidence>
<dbReference type="PANTHER" id="PTHR43711">
    <property type="entry name" value="TWO-COMPONENT HISTIDINE KINASE"/>
    <property type="match status" value="1"/>
</dbReference>
<dbReference type="CDD" id="cd00130">
    <property type="entry name" value="PAS"/>
    <property type="match status" value="1"/>
</dbReference>
<dbReference type="AlphaFoldDB" id="A0A345E5Y1"/>
<dbReference type="InterPro" id="IPR005467">
    <property type="entry name" value="His_kinase_dom"/>
</dbReference>
<dbReference type="KEGG" id="haj:DU500_14850"/>
<organism evidence="9 10">
    <name type="scientific">Haloplanus rubicundus</name>
    <dbReference type="NCBI Taxonomy" id="1547898"/>
    <lineage>
        <taxon>Archaea</taxon>
        <taxon>Methanobacteriati</taxon>
        <taxon>Methanobacteriota</taxon>
        <taxon>Stenosarchaea group</taxon>
        <taxon>Halobacteria</taxon>
        <taxon>Halobacteriales</taxon>
        <taxon>Haloferacaceae</taxon>
        <taxon>Haloplanus</taxon>
    </lineage>
</organism>
<dbReference type="SMART" id="SM00388">
    <property type="entry name" value="HisKA"/>
    <property type="match status" value="1"/>
</dbReference>
<dbReference type="OrthoDB" id="8127at2157"/>
<evidence type="ECO:0000256" key="6">
    <source>
        <dbReference type="SAM" id="MobiDB-lite"/>
    </source>
</evidence>
<dbReference type="EC" id="2.7.13.3" evidence="2"/>
<dbReference type="InterPro" id="IPR036097">
    <property type="entry name" value="HisK_dim/P_sf"/>
</dbReference>
<gene>
    <name evidence="9" type="ORF">DU500_14850</name>
</gene>
<keyword evidence="10" id="KW-1185">Reference proteome</keyword>
<proteinExistence type="predicted"/>
<dbReference type="Pfam" id="PF01590">
    <property type="entry name" value="GAF"/>
    <property type="match status" value="1"/>
</dbReference>
<evidence type="ECO:0000259" key="7">
    <source>
        <dbReference type="PROSITE" id="PS50109"/>
    </source>
</evidence>
<dbReference type="SUPFAM" id="SSF47384">
    <property type="entry name" value="Homodimeric domain of signal transducing histidine kinase"/>
    <property type="match status" value="1"/>
</dbReference>
<dbReference type="SUPFAM" id="SSF55874">
    <property type="entry name" value="ATPase domain of HSP90 chaperone/DNA topoisomerase II/histidine kinase"/>
    <property type="match status" value="1"/>
</dbReference>
<dbReference type="CDD" id="cd00075">
    <property type="entry name" value="HATPase"/>
    <property type="match status" value="1"/>
</dbReference>
<dbReference type="InterPro" id="IPR000014">
    <property type="entry name" value="PAS"/>
</dbReference>
<dbReference type="SUPFAM" id="SSF55781">
    <property type="entry name" value="GAF domain-like"/>
    <property type="match status" value="1"/>
</dbReference>
<dbReference type="PROSITE" id="PS50109">
    <property type="entry name" value="HIS_KIN"/>
    <property type="match status" value="1"/>
</dbReference>
<dbReference type="PROSITE" id="PS50112">
    <property type="entry name" value="PAS"/>
    <property type="match status" value="1"/>
</dbReference>
<dbReference type="SMART" id="SM00091">
    <property type="entry name" value="PAS"/>
    <property type="match status" value="1"/>
</dbReference>
<keyword evidence="3" id="KW-0808">Transferase</keyword>
<dbReference type="RefSeq" id="WP_114586728.1">
    <property type="nucleotide sequence ID" value="NZ_CP031150.1"/>
</dbReference>
<keyword evidence="4" id="KW-0418">Kinase</keyword>
<dbReference type="EMBL" id="CP031150">
    <property type="protein sequence ID" value="AXG07603.1"/>
    <property type="molecule type" value="Genomic_DNA"/>
</dbReference>
<dbReference type="InterPro" id="IPR050736">
    <property type="entry name" value="Sensor_HK_Regulatory"/>
</dbReference>
<evidence type="ECO:0000256" key="5">
    <source>
        <dbReference type="ARBA" id="ARBA00023012"/>
    </source>
</evidence>
<feature type="compositionally biased region" description="Basic and acidic residues" evidence="6">
    <location>
        <begin position="420"/>
        <end position="468"/>
    </location>
</feature>
<dbReference type="InterPro" id="IPR003594">
    <property type="entry name" value="HATPase_dom"/>
</dbReference>
<dbReference type="GeneID" id="37284689"/>
<name>A0A345E5Y1_9EURY</name>
<dbReference type="SMART" id="SM00387">
    <property type="entry name" value="HATPase_c"/>
    <property type="match status" value="1"/>
</dbReference>
<evidence type="ECO:0000256" key="2">
    <source>
        <dbReference type="ARBA" id="ARBA00012438"/>
    </source>
</evidence>
<feature type="domain" description="PAS" evidence="8">
    <location>
        <begin position="10"/>
        <end position="86"/>
    </location>
</feature>
<dbReference type="GO" id="GO:0000155">
    <property type="term" value="F:phosphorelay sensor kinase activity"/>
    <property type="evidence" value="ECO:0007669"/>
    <property type="project" value="InterPro"/>
</dbReference>
<dbReference type="Gene3D" id="3.30.450.20">
    <property type="entry name" value="PAS domain"/>
    <property type="match status" value="1"/>
</dbReference>
<evidence type="ECO:0000313" key="10">
    <source>
        <dbReference type="Proteomes" id="UP000253273"/>
    </source>
</evidence>
<protein>
    <recommendedName>
        <fullName evidence="2">histidine kinase</fullName>
        <ecNumber evidence="2">2.7.13.3</ecNumber>
    </recommendedName>
</protein>
<feature type="region of interest" description="Disordered" evidence="6">
    <location>
        <begin position="420"/>
        <end position="480"/>
    </location>
</feature>
<dbReference type="Gene3D" id="3.30.450.40">
    <property type="match status" value="1"/>
</dbReference>
<evidence type="ECO:0000259" key="8">
    <source>
        <dbReference type="PROSITE" id="PS50112"/>
    </source>
</evidence>
<evidence type="ECO:0000313" key="9">
    <source>
        <dbReference type="EMBL" id="AXG07603.1"/>
    </source>
</evidence>
<dbReference type="InterPro" id="IPR013656">
    <property type="entry name" value="PAS_4"/>
</dbReference>
<dbReference type="InterPro" id="IPR029016">
    <property type="entry name" value="GAF-like_dom_sf"/>
</dbReference>
<evidence type="ECO:0000256" key="4">
    <source>
        <dbReference type="ARBA" id="ARBA00022777"/>
    </source>
</evidence>
<sequence>MADERDGHVSDATLERVLDRMTDGVFGLDTDWQFTYLNETARAIISDAAGESFTVDELRGRSLWELVPEATGTTFESKYREAMRTGEQVSFDARYEPLDAWLEVRAYPSETGLSVCFRDITERRRRHDRIVARETVLREIYEAIAARESSFEDRVDDLLRIGQRVLDTSHGTLSRVRGDEYVFEVVRSPGDLSAGDTVDLSVTNCERVVLTEETLVLANLAEEASELAERAGNRELGINCYLGTPVVVDDEVYGTFCFYDTDARTESFSDWEVTLVDLMGRWVSVALERELTEDRLRHQNERLEKFATLVSHDLRNPLNVAEGWLEMVNEECDSEAISHITDSHERMRAIVDDLLLLARAGRTVDDPVDLDVAAVAADAWSQVETANATLTVDIDAEIGGDRSRIQQLFENLFRNCVEHGSTDSRPAADDSVEHGSTENRRESAGDSVEHGSTDSRPEADDSVEHGVTDDAPTLSITVGPLPDGFYVADDGVGIPESERENVLEFGYTTAEDGTGIGLGIVEDIATAHGWTVTVTESEAGGARFEFTNVS</sequence>
<dbReference type="SMART" id="SM00065">
    <property type="entry name" value="GAF"/>
    <property type="match status" value="1"/>
</dbReference>
<dbReference type="InterPro" id="IPR036890">
    <property type="entry name" value="HATPase_C_sf"/>
</dbReference>
<reference evidence="9 10" key="1">
    <citation type="submission" date="2018-07" db="EMBL/GenBank/DDBJ databases">
        <title>Genome sequences of Haloplanus sp. CBA1113.</title>
        <authorList>
            <person name="Kim Y.B."/>
            <person name="Roh S.W."/>
        </authorList>
    </citation>
    <scope>NUCLEOTIDE SEQUENCE [LARGE SCALE GENOMIC DNA]</scope>
    <source>
        <strain evidence="9 10">CBA1113</strain>
    </source>
</reference>
<comment type="catalytic activity">
    <reaction evidence="1">
        <text>ATP + protein L-histidine = ADP + protein N-phospho-L-histidine.</text>
        <dbReference type="EC" id="2.7.13.3"/>
    </reaction>
</comment>
<evidence type="ECO:0000256" key="1">
    <source>
        <dbReference type="ARBA" id="ARBA00000085"/>
    </source>
</evidence>
<accession>A0A345E5Y1</accession>
<dbReference type="Gene3D" id="3.30.565.10">
    <property type="entry name" value="Histidine kinase-like ATPase, C-terminal domain"/>
    <property type="match status" value="1"/>
</dbReference>
<dbReference type="Pfam" id="PF08448">
    <property type="entry name" value="PAS_4"/>
    <property type="match status" value="1"/>
</dbReference>
<dbReference type="Gene3D" id="1.10.287.130">
    <property type="match status" value="1"/>
</dbReference>
<dbReference type="Pfam" id="PF00512">
    <property type="entry name" value="HisKA"/>
    <property type="match status" value="1"/>
</dbReference>